<dbReference type="Gene3D" id="1.20.920.10">
    <property type="entry name" value="Bromodomain-like"/>
    <property type="match status" value="2"/>
</dbReference>
<evidence type="ECO:0000256" key="7">
    <source>
        <dbReference type="ARBA" id="ARBA00023242"/>
    </source>
</evidence>
<dbReference type="Pfam" id="PF01426">
    <property type="entry name" value="BAH"/>
    <property type="match status" value="1"/>
</dbReference>
<evidence type="ECO:0000256" key="9">
    <source>
        <dbReference type="SAM" id="MobiDB-lite"/>
    </source>
</evidence>
<dbReference type="InterPro" id="IPR043151">
    <property type="entry name" value="BAH_sf"/>
</dbReference>
<feature type="region of interest" description="Disordered" evidence="9">
    <location>
        <begin position="1"/>
        <end position="85"/>
    </location>
</feature>
<dbReference type="PANTHER" id="PTHR16062">
    <property type="entry name" value="SWI/SNF-RELATED"/>
    <property type="match status" value="1"/>
</dbReference>
<dbReference type="STRING" id="1262450.S3CAZ0"/>
<dbReference type="EMBL" id="KE148168">
    <property type="protein sequence ID" value="EPE03413.1"/>
    <property type="molecule type" value="Genomic_DNA"/>
</dbReference>
<dbReference type="GO" id="GO:0003682">
    <property type="term" value="F:chromatin binding"/>
    <property type="evidence" value="ECO:0007669"/>
    <property type="project" value="InterPro"/>
</dbReference>
<sequence>MAGRATDRRSGNASAEVHESIEFRAPAHGAGADDMDADGDADPDMDADGDADADGDVKMEDAGFRSGSGPANGGGGGDDAAKQAQAAAARAKRDLLHLIETTAHYLSAFEDDGVEICSGFQRIPNKRLIPDYFDVIKEPTAFSTIRGRIQKRFYTQFSQFVRDAALICHNAQVYNRPSAPIFQDAVKLREALKQKLQDLAKEGSITAKDAEVPYLGEIPDFSPSPPPAEGEVEEEEEEDDDDEDNEEDGDSDDIDEETGHRRRRAVRGGPFNKRAKLNSGAMSTKMFTANEARVNAVLEGLRDLEDEDGDPLLDPFEQLPDKELLPDYYEEIKNPVAVDIIQMRSQRKIYGTLDEAMADFELMFNNAKLYNQDGSPIFVAAVKLQALARRLMAQQRAKPDDSFRDEHGRLAVATVQQLGQLWRAGDWILLRNANDPNKPIVGQIFRMWVNAAGVPWVNACWYYRPEQTVHRFDRHFLENEVIKTEQYRDHPFMDVLDRTFVMFAPQYVRGQPRGYPPNKTLYVCAYRYSEDRFQFTKIAKWDPLMPGEVRGLEILMDIFPMQRPMTKYASPIKHLLHDDARESDALPKPTWGNPNAPPIVGAVHRRPRLPHESPPPETSTAAPQPSATIDAQFDPSRRVPMPGAPQGYMQPGAVPVPGQIPGQIPGQMPLPASVAHHPGQSPSPHVPYAQQQFMPRPRGPGVPPNAQVQPLPHMGQQPGGIPAHSPSPVPIPPHMMQHQQFNNAHPAQRQPTPGQPQQHMMVPPVPHQHQLQHQLQHNSHLPPQAQHHPGVPGYSPSPQMQQQQHFVPPVPAAATPTPPPQHRAAMPGAMPARQTPIAPPLPPHYPQQQSQQIVPPPVPNGYVPPRATSEAYVLPESIDSTVPEELRKHYHRDAQGRILFFTAPSVGHASEAPESTSEEGGVRVAAEYSGLGHSARYLNGLEQFREERRLKRKARDEGAAAEEAKAAEAHAAKTEADAQQLYTAAGEALGGFVQWMNTGTRLVYGEGAEDGKEETQAAGKLVAGQS</sequence>
<dbReference type="Proteomes" id="UP000016923">
    <property type="component" value="Unassembled WGS sequence"/>
</dbReference>
<keyword evidence="3" id="KW-0156">Chromatin regulator</keyword>
<feature type="compositionally biased region" description="Polar residues" evidence="9">
    <location>
        <begin position="796"/>
        <end position="805"/>
    </location>
</feature>
<feature type="region of interest" description="Disordered" evidence="9">
    <location>
        <begin position="669"/>
        <end position="862"/>
    </location>
</feature>
<evidence type="ECO:0000256" key="2">
    <source>
        <dbReference type="ARBA" id="ARBA00022737"/>
    </source>
</evidence>
<dbReference type="OMA" id="QKWINAC"/>
<evidence type="ECO:0000259" key="11">
    <source>
        <dbReference type="PROSITE" id="PS51038"/>
    </source>
</evidence>
<organism evidence="12 13">
    <name type="scientific">Ophiostoma piceae (strain UAMH 11346)</name>
    <name type="common">Sap stain fungus</name>
    <dbReference type="NCBI Taxonomy" id="1262450"/>
    <lineage>
        <taxon>Eukaryota</taxon>
        <taxon>Fungi</taxon>
        <taxon>Dikarya</taxon>
        <taxon>Ascomycota</taxon>
        <taxon>Pezizomycotina</taxon>
        <taxon>Sordariomycetes</taxon>
        <taxon>Sordariomycetidae</taxon>
        <taxon>Ophiostomatales</taxon>
        <taxon>Ophiostomataceae</taxon>
        <taxon>Ophiostoma</taxon>
    </lineage>
</organism>
<feature type="region of interest" description="Disordered" evidence="9">
    <location>
        <begin position="583"/>
        <end position="648"/>
    </location>
</feature>
<evidence type="ECO:0000256" key="5">
    <source>
        <dbReference type="ARBA" id="ARBA00023117"/>
    </source>
</evidence>
<keyword evidence="2" id="KW-0677">Repeat</keyword>
<reference evidence="12 13" key="1">
    <citation type="journal article" date="2013" name="BMC Genomics">
        <title>The genome and transcriptome of the pine saprophyte Ophiostoma piceae, and a comparison with the bark beetle-associated pine pathogen Grosmannia clavigera.</title>
        <authorList>
            <person name="Haridas S."/>
            <person name="Wang Y."/>
            <person name="Lim L."/>
            <person name="Massoumi Alamouti S."/>
            <person name="Jackman S."/>
            <person name="Docking R."/>
            <person name="Robertson G."/>
            <person name="Birol I."/>
            <person name="Bohlmann J."/>
            <person name="Breuil C."/>
        </authorList>
    </citation>
    <scope>NUCLEOTIDE SEQUENCE [LARGE SCALE GENOMIC DNA]</scope>
    <source>
        <strain evidence="12 13">UAMH 11346</strain>
    </source>
</reference>
<keyword evidence="4" id="KW-0805">Transcription regulation</keyword>
<dbReference type="SMART" id="SM00439">
    <property type="entry name" value="BAH"/>
    <property type="match status" value="1"/>
</dbReference>
<feature type="domain" description="Bromo" evidence="10">
    <location>
        <begin position="308"/>
        <end position="378"/>
    </location>
</feature>
<proteinExistence type="predicted"/>
<dbReference type="VEuPathDB" id="FungiDB:F503_07716"/>
<gene>
    <name evidence="12" type="ORF">F503_07716</name>
</gene>
<dbReference type="PANTHER" id="PTHR16062:SF21">
    <property type="entry name" value="CHROMATIN STRUCTURE-REMODELING COMPLEX SUBUNIT RSC1-RELATED"/>
    <property type="match status" value="1"/>
</dbReference>
<feature type="compositionally biased region" description="Acidic residues" evidence="9">
    <location>
        <begin position="33"/>
        <end position="54"/>
    </location>
</feature>
<feature type="compositionally biased region" description="Low complexity" evidence="9">
    <location>
        <begin position="755"/>
        <end position="784"/>
    </location>
</feature>
<feature type="region of interest" description="Disordered" evidence="9">
    <location>
        <begin position="1006"/>
        <end position="1026"/>
    </location>
</feature>
<dbReference type="eggNOG" id="KOG1827">
    <property type="taxonomic scope" value="Eukaryota"/>
</dbReference>
<feature type="compositionally biased region" description="Polar residues" evidence="9">
    <location>
        <begin position="618"/>
        <end position="629"/>
    </location>
</feature>
<keyword evidence="7" id="KW-0539">Nucleus</keyword>
<dbReference type="InterPro" id="IPR001487">
    <property type="entry name" value="Bromodomain"/>
</dbReference>
<dbReference type="OrthoDB" id="1742084at2759"/>
<evidence type="ECO:0000256" key="1">
    <source>
        <dbReference type="ARBA" id="ARBA00004123"/>
    </source>
</evidence>
<dbReference type="PROSITE" id="PS51038">
    <property type="entry name" value="BAH"/>
    <property type="match status" value="1"/>
</dbReference>
<dbReference type="Gene3D" id="2.30.30.490">
    <property type="match status" value="1"/>
</dbReference>
<keyword evidence="13" id="KW-1185">Reference proteome</keyword>
<evidence type="ECO:0000313" key="12">
    <source>
        <dbReference type="EMBL" id="EPE03413.1"/>
    </source>
</evidence>
<dbReference type="GO" id="GO:0006338">
    <property type="term" value="P:chromatin remodeling"/>
    <property type="evidence" value="ECO:0007669"/>
    <property type="project" value="InterPro"/>
</dbReference>
<dbReference type="GO" id="GO:0016586">
    <property type="term" value="C:RSC-type complex"/>
    <property type="evidence" value="ECO:0007669"/>
    <property type="project" value="InterPro"/>
</dbReference>
<name>S3CAZ0_OPHP1</name>
<dbReference type="HOGENOM" id="CLU_007728_0_0_1"/>
<dbReference type="SUPFAM" id="SSF47370">
    <property type="entry name" value="Bromodomain"/>
    <property type="match status" value="2"/>
</dbReference>
<feature type="domain" description="BAH" evidence="11">
    <location>
        <begin position="420"/>
        <end position="539"/>
    </location>
</feature>
<protein>
    <submittedName>
        <fullName evidence="12">Rsc complex subunit</fullName>
    </submittedName>
</protein>
<evidence type="ECO:0000313" key="13">
    <source>
        <dbReference type="Proteomes" id="UP000016923"/>
    </source>
</evidence>
<feature type="compositionally biased region" description="Pro residues" evidence="9">
    <location>
        <begin position="808"/>
        <end position="821"/>
    </location>
</feature>
<feature type="compositionally biased region" description="Basic and acidic residues" evidence="9">
    <location>
        <begin position="1"/>
        <end position="22"/>
    </location>
</feature>
<feature type="domain" description="Bromo" evidence="10">
    <location>
        <begin position="112"/>
        <end position="182"/>
    </location>
</feature>
<feature type="compositionally biased region" description="Acidic residues" evidence="9">
    <location>
        <begin position="230"/>
        <end position="256"/>
    </location>
</feature>
<dbReference type="InterPro" id="IPR001025">
    <property type="entry name" value="BAH_dom"/>
</dbReference>
<evidence type="ECO:0000259" key="10">
    <source>
        <dbReference type="PROSITE" id="PS50014"/>
    </source>
</evidence>
<feature type="region of interest" description="Disordered" evidence="9">
    <location>
        <begin position="212"/>
        <end position="279"/>
    </location>
</feature>
<dbReference type="PRINTS" id="PR00503">
    <property type="entry name" value="BROMODOMAIN"/>
</dbReference>
<accession>S3CAZ0</accession>
<evidence type="ECO:0000256" key="8">
    <source>
        <dbReference type="PROSITE-ProRule" id="PRU00035"/>
    </source>
</evidence>
<evidence type="ECO:0000256" key="3">
    <source>
        <dbReference type="ARBA" id="ARBA00022853"/>
    </source>
</evidence>
<dbReference type="CDD" id="cd04369">
    <property type="entry name" value="Bromodomain"/>
    <property type="match status" value="1"/>
</dbReference>
<dbReference type="GO" id="GO:0006368">
    <property type="term" value="P:transcription elongation by RNA polymerase II"/>
    <property type="evidence" value="ECO:0007669"/>
    <property type="project" value="TreeGrafter"/>
</dbReference>
<dbReference type="AlphaFoldDB" id="S3CAZ0"/>
<evidence type="ECO:0000256" key="6">
    <source>
        <dbReference type="ARBA" id="ARBA00023163"/>
    </source>
</evidence>
<dbReference type="CDD" id="cd04717">
    <property type="entry name" value="BAH_polybromo"/>
    <property type="match status" value="1"/>
</dbReference>
<dbReference type="PROSITE" id="PS50014">
    <property type="entry name" value="BROMODOMAIN_2"/>
    <property type="match status" value="2"/>
</dbReference>
<comment type="subcellular location">
    <subcellularLocation>
        <location evidence="1">Nucleus</location>
    </subcellularLocation>
</comment>
<dbReference type="SMART" id="SM00297">
    <property type="entry name" value="BROMO"/>
    <property type="match status" value="2"/>
</dbReference>
<keyword evidence="5 8" id="KW-0103">Bromodomain</keyword>
<evidence type="ECO:0000256" key="4">
    <source>
        <dbReference type="ARBA" id="ARBA00023015"/>
    </source>
</evidence>
<dbReference type="InterPro" id="IPR036427">
    <property type="entry name" value="Bromodomain-like_sf"/>
</dbReference>
<keyword evidence="6" id="KW-0804">Transcription</keyword>
<dbReference type="InterPro" id="IPR037382">
    <property type="entry name" value="Rsc/polybromo"/>
</dbReference>
<dbReference type="Pfam" id="PF00439">
    <property type="entry name" value="Bromodomain"/>
    <property type="match status" value="2"/>
</dbReference>
<feature type="compositionally biased region" description="Polar residues" evidence="9">
    <location>
        <begin position="737"/>
        <end position="752"/>
    </location>
</feature>